<evidence type="ECO:0000313" key="1">
    <source>
        <dbReference type="EMBL" id="MBD3689884.1"/>
    </source>
</evidence>
<evidence type="ECO:0000313" key="2">
    <source>
        <dbReference type="Proteomes" id="UP000627538"/>
    </source>
</evidence>
<proteinExistence type="predicted"/>
<comment type="caution">
    <text evidence="1">The sequence shown here is derived from an EMBL/GenBank/DDBJ whole genome shotgun (WGS) entry which is preliminary data.</text>
</comment>
<protein>
    <submittedName>
        <fullName evidence="1">Uncharacterized protein</fullName>
    </submittedName>
</protein>
<dbReference type="EMBL" id="JACRUO010000001">
    <property type="protein sequence ID" value="MBD3689884.1"/>
    <property type="molecule type" value="Genomic_DNA"/>
</dbReference>
<keyword evidence="2" id="KW-1185">Reference proteome</keyword>
<reference evidence="1 2" key="1">
    <citation type="submission" date="2020-08" db="EMBL/GenBank/DDBJ databases">
        <title>Winkia gen. nov., sp. nov., isolated from faeces of the Anser albifrons in China.</title>
        <authorList>
            <person name="Liu Q."/>
        </authorList>
    </citation>
    <scope>NUCLEOTIDE SEQUENCE [LARGE SCALE GENOMIC DNA]</scope>
    <source>
        <strain evidence="1 2">C62</strain>
    </source>
</reference>
<dbReference type="RefSeq" id="WP_191071904.1">
    <property type="nucleotide sequence ID" value="NZ_CP060506.1"/>
</dbReference>
<name>A0A8I0GH34_9ACTO</name>
<organism evidence="1 2">
    <name type="scientific">Nanchangia anserum</name>
    <dbReference type="NCBI Taxonomy" id="2692125"/>
    <lineage>
        <taxon>Bacteria</taxon>
        <taxon>Bacillati</taxon>
        <taxon>Actinomycetota</taxon>
        <taxon>Actinomycetes</taxon>
        <taxon>Actinomycetales</taxon>
        <taxon>Actinomycetaceae</taxon>
        <taxon>Nanchangia</taxon>
    </lineage>
</organism>
<sequence length="124" mass="12889">MPDPILHATPAATDWTPVPLATGWGVVSGHPVQVSRSGDVVFIVGAAKRNAGGDLARIATLPEGYRPKQTQYVGATVAVKDGGGGVAACEVYTESTGVLSVKWYSQIDSAPGWTVPLALTFRII</sequence>
<dbReference type="Proteomes" id="UP000627538">
    <property type="component" value="Unassembled WGS sequence"/>
</dbReference>
<gene>
    <name evidence="1" type="ORF">H8R10_06555</name>
</gene>
<dbReference type="AlphaFoldDB" id="A0A8I0GH34"/>
<accession>A0A8I0GH34</accession>